<keyword evidence="2" id="KW-1185">Reference proteome</keyword>
<dbReference type="AlphaFoldDB" id="A0A399SWH3"/>
<dbReference type="EMBL" id="QWGR01000010">
    <property type="protein sequence ID" value="RIJ47042.1"/>
    <property type="molecule type" value="Genomic_DNA"/>
</dbReference>
<gene>
    <name evidence="1" type="ORF">D1614_16540</name>
</gene>
<evidence type="ECO:0000313" key="1">
    <source>
        <dbReference type="EMBL" id="RIJ47042.1"/>
    </source>
</evidence>
<name>A0A399SWH3_9BACT</name>
<comment type="caution">
    <text evidence="1">The sequence shown here is derived from an EMBL/GenBank/DDBJ whole genome shotgun (WGS) entry which is preliminary data.</text>
</comment>
<organism evidence="1 2">
    <name type="scientific">Maribellus luteus</name>
    <dbReference type="NCBI Taxonomy" id="2305463"/>
    <lineage>
        <taxon>Bacteria</taxon>
        <taxon>Pseudomonadati</taxon>
        <taxon>Bacteroidota</taxon>
        <taxon>Bacteroidia</taxon>
        <taxon>Marinilabiliales</taxon>
        <taxon>Prolixibacteraceae</taxon>
        <taxon>Maribellus</taxon>
    </lineage>
</organism>
<protein>
    <submittedName>
        <fullName evidence="1">Uncharacterized protein</fullName>
    </submittedName>
</protein>
<proteinExistence type="predicted"/>
<evidence type="ECO:0000313" key="2">
    <source>
        <dbReference type="Proteomes" id="UP000265926"/>
    </source>
</evidence>
<dbReference type="Proteomes" id="UP000265926">
    <property type="component" value="Unassembled WGS sequence"/>
</dbReference>
<sequence>MIIRLLRLPGNADSTFHGFTLQSNKIIARLECKFTGFLGNFHGRHQIKPLLSPEDKLNFQ</sequence>
<reference evidence="1 2" key="1">
    <citation type="submission" date="2018-08" db="EMBL/GenBank/DDBJ databases">
        <title>Pallidiluteibacterium maritimus gen. nov., sp. nov., isolated from coastal sediment.</title>
        <authorList>
            <person name="Zhou L.Y."/>
        </authorList>
    </citation>
    <scope>NUCLEOTIDE SEQUENCE [LARGE SCALE GENOMIC DNA]</scope>
    <source>
        <strain evidence="1 2">XSD2</strain>
    </source>
</reference>
<accession>A0A399SWH3</accession>